<dbReference type="EMBL" id="UYRU01042110">
    <property type="protein sequence ID" value="VDK72821.1"/>
    <property type="molecule type" value="Genomic_DNA"/>
</dbReference>
<gene>
    <name evidence="1" type="ORF">DILT_LOCUS2443</name>
</gene>
<organism evidence="1 2">
    <name type="scientific">Dibothriocephalus latus</name>
    <name type="common">Fish tapeworm</name>
    <name type="synonym">Diphyllobothrium latum</name>
    <dbReference type="NCBI Taxonomy" id="60516"/>
    <lineage>
        <taxon>Eukaryota</taxon>
        <taxon>Metazoa</taxon>
        <taxon>Spiralia</taxon>
        <taxon>Lophotrochozoa</taxon>
        <taxon>Platyhelminthes</taxon>
        <taxon>Cestoda</taxon>
        <taxon>Eucestoda</taxon>
        <taxon>Diphyllobothriidea</taxon>
        <taxon>Diphyllobothriidae</taxon>
        <taxon>Dibothriocephalus</taxon>
    </lineage>
</organism>
<evidence type="ECO:0000313" key="2">
    <source>
        <dbReference type="Proteomes" id="UP000281553"/>
    </source>
</evidence>
<protein>
    <submittedName>
        <fullName evidence="1">Uncharacterized protein</fullName>
    </submittedName>
</protein>
<dbReference type="OrthoDB" id="6274225at2759"/>
<accession>A0A3P6U7L8</accession>
<keyword evidence="2" id="KW-1185">Reference proteome</keyword>
<proteinExistence type="predicted"/>
<dbReference type="Proteomes" id="UP000281553">
    <property type="component" value="Unassembled WGS sequence"/>
</dbReference>
<sequence>MPLGLPVGFRSPVRHGSNASDMKENATIDTIPNWAFCRAILVDIGGLCNDRDLLCRSKNARCFQANIPPTCQCKLNHIPIYQENLKYHECFPIAHCNTTEYKACANSHGVCVDSNGDSQPDQCVCPPFLSKRRSNVQAGSDGQRIDGGEAISYDANWSSMNVILEKQVHSIRIACSTSTLLVCFYPPSSAPYQSLNQDLANGHAIAYFVGAGQSGQMMERTCVLTFSELRSRGPLSYRLSAAALDGHTTLFTSMEQHLCTYIDFSKHSAKRLPCGTTVHRNKVSYASIKRTISEILEALW</sequence>
<reference evidence="1 2" key="1">
    <citation type="submission" date="2018-11" db="EMBL/GenBank/DDBJ databases">
        <authorList>
            <consortium name="Pathogen Informatics"/>
        </authorList>
    </citation>
    <scope>NUCLEOTIDE SEQUENCE [LARGE SCALE GENOMIC DNA]</scope>
</reference>
<evidence type="ECO:0000313" key="1">
    <source>
        <dbReference type="EMBL" id="VDK72821.1"/>
    </source>
</evidence>
<name>A0A3P6U7L8_DIBLA</name>
<dbReference type="AlphaFoldDB" id="A0A3P6U7L8"/>